<dbReference type="KEGG" id="rue:DT065_14900"/>
<dbReference type="EMBL" id="CP031092">
    <property type="protein sequence ID" value="AXF57156.1"/>
    <property type="molecule type" value="Genomic_DNA"/>
</dbReference>
<sequence length="62" mass="7345">MHKGSEKHTQQDQYADDEYDDRDGSKQTADPTHDDREEKDDHYDDNDERKGIHFMSSLTVLF</sequence>
<protein>
    <submittedName>
        <fullName evidence="2">Uncharacterized protein</fullName>
    </submittedName>
</protein>
<evidence type="ECO:0000256" key="1">
    <source>
        <dbReference type="SAM" id="MobiDB-lite"/>
    </source>
</evidence>
<dbReference type="AlphaFoldDB" id="A0A345C1S5"/>
<reference evidence="2 3" key="1">
    <citation type="journal article" date="2018" name="J. Microbiol.">
        <title>Salicibibacter kimchii gen. nov., sp. nov., a moderately halophilic and alkalitolerant bacterium in the family Bacillaceae, isolated from kimchi.</title>
        <authorList>
            <person name="Jang J.Y."/>
            <person name="Oh Y.J."/>
            <person name="Lim S.K."/>
            <person name="Park H.K."/>
            <person name="Lee C."/>
            <person name="Kim J.Y."/>
            <person name="Lee M.A."/>
            <person name="Choi H.J."/>
        </authorList>
    </citation>
    <scope>NUCLEOTIDE SEQUENCE [LARGE SCALE GENOMIC DNA]</scope>
    <source>
        <strain evidence="2 3">NKC1-1</strain>
    </source>
</reference>
<feature type="compositionally biased region" description="Basic and acidic residues" evidence="1">
    <location>
        <begin position="1"/>
        <end position="10"/>
    </location>
</feature>
<organism evidence="2 3">
    <name type="scientific">Salicibibacter kimchii</name>
    <dbReference type="NCBI Taxonomy" id="2099786"/>
    <lineage>
        <taxon>Bacteria</taxon>
        <taxon>Bacillati</taxon>
        <taxon>Bacillota</taxon>
        <taxon>Bacilli</taxon>
        <taxon>Bacillales</taxon>
        <taxon>Bacillaceae</taxon>
        <taxon>Salicibibacter</taxon>
    </lineage>
</organism>
<name>A0A345C1S5_9BACI</name>
<feature type="region of interest" description="Disordered" evidence="1">
    <location>
        <begin position="1"/>
        <end position="52"/>
    </location>
</feature>
<dbReference type="Proteomes" id="UP000252100">
    <property type="component" value="Chromosome"/>
</dbReference>
<dbReference type="RefSeq" id="WP_114374718.1">
    <property type="nucleotide sequence ID" value="NZ_CP031092.1"/>
</dbReference>
<proteinExistence type="predicted"/>
<gene>
    <name evidence="2" type="ORF">DT065_14900</name>
</gene>
<evidence type="ECO:0000313" key="2">
    <source>
        <dbReference type="EMBL" id="AXF57156.1"/>
    </source>
</evidence>
<evidence type="ECO:0000313" key="3">
    <source>
        <dbReference type="Proteomes" id="UP000252100"/>
    </source>
</evidence>
<feature type="compositionally biased region" description="Basic and acidic residues" evidence="1">
    <location>
        <begin position="31"/>
        <end position="51"/>
    </location>
</feature>
<accession>A0A345C1S5</accession>
<keyword evidence="3" id="KW-1185">Reference proteome</keyword>